<dbReference type="PANTHER" id="PTHR21299:SF1">
    <property type="entry name" value="PANTOATE--BETA-ALANINE LIGASE"/>
    <property type="match status" value="1"/>
</dbReference>
<evidence type="ECO:0000256" key="6">
    <source>
        <dbReference type="ARBA" id="ARBA00022840"/>
    </source>
</evidence>
<feature type="binding site" evidence="8">
    <location>
        <position position="165"/>
    </location>
    <ligand>
        <name>(R)-pantoate</name>
        <dbReference type="ChEBI" id="CHEBI:15980"/>
    </ligand>
</feature>
<feature type="binding site" evidence="8">
    <location>
        <position position="71"/>
    </location>
    <ligand>
        <name>beta-alanine</name>
        <dbReference type="ChEBI" id="CHEBI:57966"/>
    </ligand>
</feature>
<keyword evidence="3 8" id="KW-0436">Ligase</keyword>
<dbReference type="Proteomes" id="UP000675047">
    <property type="component" value="Unassembled WGS sequence"/>
</dbReference>
<name>A0A941AYP8_9FLAO</name>
<keyword evidence="5 8" id="KW-0547">Nucleotide-binding</keyword>
<feature type="binding site" evidence="8">
    <location>
        <begin position="159"/>
        <end position="162"/>
    </location>
    <ligand>
        <name>ATP</name>
        <dbReference type="ChEBI" id="CHEBI:30616"/>
    </ligand>
</feature>
<dbReference type="Gene3D" id="3.30.1300.10">
    <property type="entry name" value="Pantoate-beta-alanine ligase, C-terminal domain"/>
    <property type="match status" value="1"/>
</dbReference>
<dbReference type="Gene3D" id="3.40.50.620">
    <property type="entry name" value="HUPs"/>
    <property type="match status" value="1"/>
</dbReference>
<comment type="subcellular location">
    <subcellularLocation>
        <location evidence="8">Cytoplasm</location>
    </subcellularLocation>
</comment>
<comment type="similarity">
    <text evidence="2 8">Belongs to the pantothenate synthetase family.</text>
</comment>
<dbReference type="GO" id="GO:0004592">
    <property type="term" value="F:pantoate-beta-alanine ligase activity"/>
    <property type="evidence" value="ECO:0007669"/>
    <property type="project" value="UniProtKB-UniRule"/>
</dbReference>
<evidence type="ECO:0000313" key="9">
    <source>
        <dbReference type="EMBL" id="MBP4138027.1"/>
    </source>
</evidence>
<dbReference type="InterPro" id="IPR014729">
    <property type="entry name" value="Rossmann-like_a/b/a_fold"/>
</dbReference>
<dbReference type="EMBL" id="JAGFBV010000010">
    <property type="protein sequence ID" value="MBP4138027.1"/>
    <property type="molecule type" value="Genomic_DNA"/>
</dbReference>
<dbReference type="GO" id="GO:0005829">
    <property type="term" value="C:cytosol"/>
    <property type="evidence" value="ECO:0007669"/>
    <property type="project" value="TreeGrafter"/>
</dbReference>
<dbReference type="AlphaFoldDB" id="A0A941AYP8"/>
<evidence type="ECO:0000256" key="8">
    <source>
        <dbReference type="HAMAP-Rule" id="MF_00158"/>
    </source>
</evidence>
<evidence type="ECO:0000256" key="7">
    <source>
        <dbReference type="ARBA" id="ARBA00048258"/>
    </source>
</evidence>
<feature type="active site" description="Proton donor" evidence="8">
    <location>
        <position position="47"/>
    </location>
</feature>
<dbReference type="HAMAP" id="MF_00158">
    <property type="entry name" value="PanC"/>
    <property type="match status" value="1"/>
</dbReference>
<feature type="binding site" evidence="8">
    <location>
        <begin position="40"/>
        <end position="47"/>
    </location>
    <ligand>
        <name>ATP</name>
        <dbReference type="ChEBI" id="CHEBI:30616"/>
    </ligand>
</feature>
<dbReference type="PANTHER" id="PTHR21299">
    <property type="entry name" value="CYTIDYLATE KINASE/PANTOATE-BETA-ALANINE LIGASE"/>
    <property type="match status" value="1"/>
</dbReference>
<evidence type="ECO:0000256" key="5">
    <source>
        <dbReference type="ARBA" id="ARBA00022741"/>
    </source>
</evidence>
<dbReference type="SUPFAM" id="SSF52374">
    <property type="entry name" value="Nucleotidylyl transferase"/>
    <property type="match status" value="1"/>
</dbReference>
<dbReference type="InterPro" id="IPR003721">
    <property type="entry name" value="Pantoate_ligase"/>
</dbReference>
<comment type="subunit">
    <text evidence="8">Homodimer.</text>
</comment>
<comment type="catalytic activity">
    <reaction evidence="7 8">
        <text>(R)-pantoate + beta-alanine + ATP = (R)-pantothenate + AMP + diphosphate + H(+)</text>
        <dbReference type="Rhea" id="RHEA:10912"/>
        <dbReference type="ChEBI" id="CHEBI:15378"/>
        <dbReference type="ChEBI" id="CHEBI:15980"/>
        <dbReference type="ChEBI" id="CHEBI:29032"/>
        <dbReference type="ChEBI" id="CHEBI:30616"/>
        <dbReference type="ChEBI" id="CHEBI:33019"/>
        <dbReference type="ChEBI" id="CHEBI:57966"/>
        <dbReference type="ChEBI" id="CHEBI:456215"/>
        <dbReference type="EC" id="6.3.2.1"/>
    </reaction>
</comment>
<comment type="function">
    <text evidence="8">Catalyzes the condensation of pantoate with beta-alanine in an ATP-dependent reaction via a pantoyl-adenylate intermediate.</text>
</comment>
<dbReference type="Pfam" id="PF02569">
    <property type="entry name" value="Pantoate_ligase"/>
    <property type="match status" value="1"/>
</dbReference>
<accession>A0A941AYP8</accession>
<dbReference type="GO" id="GO:0015940">
    <property type="term" value="P:pantothenate biosynthetic process"/>
    <property type="evidence" value="ECO:0007669"/>
    <property type="project" value="UniProtKB-UniRule"/>
</dbReference>
<dbReference type="NCBIfam" id="TIGR00018">
    <property type="entry name" value="panC"/>
    <property type="match status" value="1"/>
</dbReference>
<dbReference type="GO" id="GO:0005524">
    <property type="term" value="F:ATP binding"/>
    <property type="evidence" value="ECO:0007669"/>
    <property type="project" value="UniProtKB-KW"/>
</dbReference>
<gene>
    <name evidence="8" type="primary">panC</name>
    <name evidence="9" type="ORF">J3495_07970</name>
</gene>
<proteinExistence type="inferred from homology"/>
<reference evidence="9 10" key="1">
    <citation type="submission" date="2021-03" db="EMBL/GenBank/DDBJ databases">
        <title>Flavobacterium Flabelliformis Sp. Nov. And Flavobacterium Geliluteum Sp. Nov., Two Novel Multidrug Resistant Psychrophilic Species Isolated From Antarctica.</title>
        <authorList>
            <person name="Kralova S."/>
            <person name="Busse H.J."/>
            <person name="Bezdicek M."/>
            <person name="Nykrynova M."/>
            <person name="Kroupova E."/>
            <person name="Krsek D."/>
            <person name="Sedlacek I."/>
        </authorList>
    </citation>
    <scope>NUCLEOTIDE SEQUENCE [LARGE SCALE GENOMIC DNA]</scope>
    <source>
        <strain evidence="9 10">P7388</strain>
    </source>
</reference>
<dbReference type="EC" id="6.3.2.1" evidence="8"/>
<evidence type="ECO:0000256" key="2">
    <source>
        <dbReference type="ARBA" id="ARBA00009256"/>
    </source>
</evidence>
<comment type="pathway">
    <text evidence="1 8">Cofactor biosynthesis; (R)-pantothenate biosynthesis; (R)-pantothenate from (R)-pantoate and beta-alanine: step 1/1.</text>
</comment>
<evidence type="ECO:0000256" key="3">
    <source>
        <dbReference type="ARBA" id="ARBA00022598"/>
    </source>
</evidence>
<comment type="miscellaneous">
    <text evidence="8">The reaction proceeds by a bi uni uni bi ping pong mechanism.</text>
</comment>
<keyword evidence="6 8" id="KW-0067">ATP-binding</keyword>
<dbReference type="RefSeq" id="WP_210666031.1">
    <property type="nucleotide sequence ID" value="NZ_JAGFBV010000010.1"/>
</dbReference>
<comment type="caution">
    <text evidence="9">The sequence shown here is derived from an EMBL/GenBank/DDBJ whole genome shotgun (WGS) entry which is preliminary data.</text>
</comment>
<keyword evidence="4 8" id="KW-0566">Pantothenate biosynthesis</keyword>
<protein>
    <recommendedName>
        <fullName evidence="8">Pantothenate synthetase</fullName>
        <shortName evidence="8">PS</shortName>
        <ecNumber evidence="8">6.3.2.1</ecNumber>
    </recommendedName>
    <alternativeName>
        <fullName evidence="8">Pantoate--beta-alanine ligase</fullName>
    </alternativeName>
    <alternativeName>
        <fullName evidence="8">Pantoate-activating enzyme</fullName>
    </alternativeName>
</protein>
<evidence type="ECO:0000313" key="10">
    <source>
        <dbReference type="Proteomes" id="UP000675047"/>
    </source>
</evidence>
<keyword evidence="8" id="KW-0963">Cytoplasm</keyword>
<evidence type="ECO:0000256" key="1">
    <source>
        <dbReference type="ARBA" id="ARBA00004990"/>
    </source>
</evidence>
<feature type="binding site" evidence="8">
    <location>
        <begin position="196"/>
        <end position="199"/>
    </location>
    <ligand>
        <name>ATP</name>
        <dbReference type="ChEBI" id="CHEBI:30616"/>
    </ligand>
</feature>
<dbReference type="InterPro" id="IPR004821">
    <property type="entry name" value="Cyt_trans-like"/>
</dbReference>
<feature type="binding site" evidence="8">
    <location>
        <position position="71"/>
    </location>
    <ligand>
        <name>(R)-pantoate</name>
        <dbReference type="ChEBI" id="CHEBI:15980"/>
    </ligand>
</feature>
<dbReference type="InterPro" id="IPR042176">
    <property type="entry name" value="Pantoate_ligase_C"/>
</dbReference>
<evidence type="ECO:0000256" key="4">
    <source>
        <dbReference type="ARBA" id="ARBA00022655"/>
    </source>
</evidence>
<organism evidence="9 10">
    <name type="scientific">Flavobacterium geliluteum</name>
    <dbReference type="NCBI Taxonomy" id="2816120"/>
    <lineage>
        <taxon>Bacteria</taxon>
        <taxon>Pseudomonadati</taxon>
        <taxon>Bacteroidota</taxon>
        <taxon>Flavobacteriia</taxon>
        <taxon>Flavobacteriales</taxon>
        <taxon>Flavobacteriaceae</taxon>
        <taxon>Flavobacterium</taxon>
    </lineage>
</organism>
<comment type="caution">
    <text evidence="8">Lacks conserved residue(s) required for the propagation of feature annotation.</text>
</comment>
<keyword evidence="10" id="KW-1185">Reference proteome</keyword>
<sequence>MFALNFNNTLMHIFYGKVALIAYLKTIKTANSTIGFVPTMGALHQGHLALMQRSIKENDDTVVSIFVNPTQFNNPEDLEKYPRTLEEDVKKMRNLSDKIILYAPSVEDIYEGHTVSQDFDFDGLENQMEGKFRPGHFNGVGTIVKRLFEIVTPTNAYFGEKDFQQLQIVKKMVEKNHMPVHVVGCPIFREDNQLAMSSRNERLTSEERKKASIIYKTLLQAQEIFAKESPEATIEFVQNAFKDNEMFELEYFVIADESTLLPIDHKSKDKKYRAFIAVFVNSIRLIDTISLN</sequence>
<dbReference type="NCBIfam" id="TIGR00125">
    <property type="entry name" value="cyt_tran_rel"/>
    <property type="match status" value="1"/>
</dbReference>
<dbReference type="CDD" id="cd00560">
    <property type="entry name" value="PanC"/>
    <property type="match status" value="1"/>
</dbReference>